<dbReference type="EMBL" id="AZFS01000061">
    <property type="protein sequence ID" value="KRL93705.1"/>
    <property type="molecule type" value="Genomic_DNA"/>
</dbReference>
<dbReference type="STRING" id="1423753.FD28_GL000890"/>
<name>A0A0R1UKB4_9LACO</name>
<dbReference type="Gene3D" id="1.10.260.40">
    <property type="entry name" value="lambda repressor-like DNA-binding domains"/>
    <property type="match status" value="1"/>
</dbReference>
<dbReference type="PROSITE" id="PS50943">
    <property type="entry name" value="HTH_CROC1"/>
    <property type="match status" value="1"/>
</dbReference>
<comment type="caution">
    <text evidence="2">The sequence shown here is derived from an EMBL/GenBank/DDBJ whole genome shotgun (WGS) entry which is preliminary data.</text>
</comment>
<dbReference type="Pfam" id="PF01381">
    <property type="entry name" value="HTH_3"/>
    <property type="match status" value="1"/>
</dbReference>
<organism evidence="2 3">
    <name type="scientific">Levilactobacillus hammesii DSM 16381</name>
    <dbReference type="NCBI Taxonomy" id="1423753"/>
    <lineage>
        <taxon>Bacteria</taxon>
        <taxon>Bacillati</taxon>
        <taxon>Bacillota</taxon>
        <taxon>Bacilli</taxon>
        <taxon>Lactobacillales</taxon>
        <taxon>Lactobacillaceae</taxon>
        <taxon>Levilactobacillus</taxon>
    </lineage>
</organism>
<dbReference type="SMART" id="SM00530">
    <property type="entry name" value="HTH_XRE"/>
    <property type="match status" value="1"/>
</dbReference>
<proteinExistence type="predicted"/>
<feature type="domain" description="HTH cro/C1-type" evidence="1">
    <location>
        <begin position="86"/>
        <end position="138"/>
    </location>
</feature>
<dbReference type="Proteomes" id="UP000051580">
    <property type="component" value="Unassembled WGS sequence"/>
</dbReference>
<dbReference type="OrthoDB" id="2297049at2"/>
<dbReference type="PATRIC" id="fig|1423753.3.peg.929"/>
<keyword evidence="3" id="KW-1185">Reference proteome</keyword>
<evidence type="ECO:0000313" key="2">
    <source>
        <dbReference type="EMBL" id="KRL93705.1"/>
    </source>
</evidence>
<dbReference type="InterPro" id="IPR010982">
    <property type="entry name" value="Lambda_DNA-bd_dom_sf"/>
</dbReference>
<dbReference type="RefSeq" id="WP_057734753.1">
    <property type="nucleotide sequence ID" value="NZ_AZFS01000061.1"/>
</dbReference>
<sequence>MPEVVAQKSFTDKTGSSSRYSIVAVTETSLVANEYITSQHHYWIPATAEMTNRQAYLEPLDDPTYNIRQDWMTYRQQFNFLQPTEIKAAREKLGLTLREAALVLGMSFSTLSNIENGRTLQSFDHEIKLRYLTRPTWLRTLVRHHRALILTRSTQRHVDAKRLFAKLR</sequence>
<protein>
    <recommendedName>
        <fullName evidence="1">HTH cro/C1-type domain-containing protein</fullName>
    </recommendedName>
</protein>
<dbReference type="AlphaFoldDB" id="A0A0R1UKB4"/>
<dbReference type="GO" id="GO:0003677">
    <property type="term" value="F:DNA binding"/>
    <property type="evidence" value="ECO:0007669"/>
    <property type="project" value="InterPro"/>
</dbReference>
<dbReference type="InterPro" id="IPR001387">
    <property type="entry name" value="Cro/C1-type_HTH"/>
</dbReference>
<evidence type="ECO:0000313" key="3">
    <source>
        <dbReference type="Proteomes" id="UP000051580"/>
    </source>
</evidence>
<accession>A0A0R1UKB4</accession>
<dbReference type="CDD" id="cd00093">
    <property type="entry name" value="HTH_XRE"/>
    <property type="match status" value="1"/>
</dbReference>
<gene>
    <name evidence="2" type="ORF">FD28_GL000890</name>
</gene>
<dbReference type="SUPFAM" id="SSF47413">
    <property type="entry name" value="lambda repressor-like DNA-binding domains"/>
    <property type="match status" value="1"/>
</dbReference>
<evidence type="ECO:0000259" key="1">
    <source>
        <dbReference type="PROSITE" id="PS50943"/>
    </source>
</evidence>
<reference evidence="2 3" key="1">
    <citation type="journal article" date="2015" name="Genome Announc.">
        <title>Expanding the biotechnology potential of lactobacilli through comparative genomics of 213 strains and associated genera.</title>
        <authorList>
            <person name="Sun Z."/>
            <person name="Harris H.M."/>
            <person name="McCann A."/>
            <person name="Guo C."/>
            <person name="Argimon S."/>
            <person name="Zhang W."/>
            <person name="Yang X."/>
            <person name="Jeffery I.B."/>
            <person name="Cooney J.C."/>
            <person name="Kagawa T.F."/>
            <person name="Liu W."/>
            <person name="Song Y."/>
            <person name="Salvetti E."/>
            <person name="Wrobel A."/>
            <person name="Rasinkangas P."/>
            <person name="Parkhill J."/>
            <person name="Rea M.C."/>
            <person name="O'Sullivan O."/>
            <person name="Ritari J."/>
            <person name="Douillard F.P."/>
            <person name="Paul Ross R."/>
            <person name="Yang R."/>
            <person name="Briner A.E."/>
            <person name="Felis G.E."/>
            <person name="de Vos W.M."/>
            <person name="Barrangou R."/>
            <person name="Klaenhammer T.R."/>
            <person name="Caufield P.W."/>
            <person name="Cui Y."/>
            <person name="Zhang H."/>
            <person name="O'Toole P.W."/>
        </authorList>
    </citation>
    <scope>NUCLEOTIDE SEQUENCE [LARGE SCALE GENOMIC DNA]</scope>
    <source>
        <strain evidence="2 3">DSM 16381</strain>
    </source>
</reference>